<organism evidence="1 2">
    <name type="scientific">Streptantibioticus parmotrematis</name>
    <dbReference type="NCBI Taxonomy" id="2873249"/>
    <lineage>
        <taxon>Bacteria</taxon>
        <taxon>Bacillati</taxon>
        <taxon>Actinomycetota</taxon>
        <taxon>Actinomycetes</taxon>
        <taxon>Kitasatosporales</taxon>
        <taxon>Streptomycetaceae</taxon>
        <taxon>Streptantibioticus</taxon>
    </lineage>
</organism>
<evidence type="ECO:0000313" key="2">
    <source>
        <dbReference type="Proteomes" id="UP001198565"/>
    </source>
</evidence>
<gene>
    <name evidence="1" type="ORF">K7472_00790</name>
</gene>
<reference evidence="1 2" key="1">
    <citation type="submission" date="2021-08" db="EMBL/GenBank/DDBJ databases">
        <title>Streptomyces sp. PTM05 isolated from lichen.</title>
        <authorList>
            <person name="Somphong A."/>
            <person name="Phongsopitanun W."/>
            <person name="Tanasupawat S."/>
        </authorList>
    </citation>
    <scope>NUCLEOTIDE SEQUENCE [LARGE SCALE GENOMIC DNA]</scope>
    <source>
        <strain evidence="1 2">Ptm05</strain>
    </source>
</reference>
<evidence type="ECO:0000313" key="1">
    <source>
        <dbReference type="EMBL" id="MBY8883382.1"/>
    </source>
</evidence>
<protein>
    <submittedName>
        <fullName evidence="1">Uncharacterized protein</fullName>
    </submittedName>
</protein>
<dbReference type="EMBL" id="JAINVZ010000001">
    <property type="protein sequence ID" value="MBY8883382.1"/>
    <property type="molecule type" value="Genomic_DNA"/>
</dbReference>
<accession>A0ABS7QND9</accession>
<dbReference type="Proteomes" id="UP001198565">
    <property type="component" value="Unassembled WGS sequence"/>
</dbReference>
<keyword evidence="2" id="KW-1185">Reference proteome</keyword>
<comment type="caution">
    <text evidence="1">The sequence shown here is derived from an EMBL/GenBank/DDBJ whole genome shotgun (WGS) entry which is preliminary data.</text>
</comment>
<proteinExistence type="predicted"/>
<name>A0ABS7QND9_9ACTN</name>
<sequence length="177" mass="18041">MSAQETGRRVEEVLDRLAELGRPEASEAAEELVRVLMEFYGAGLARIVALLSSAPGGSLDPLLGDEVAAGLLVLHDLHPEDTAARVDRALAAADAGSLVVEEFDQTTGTLRLSGPAGGGCGCGGTADDTREHVEAALSCFAPEVVTVELAQAEAAPAEPVLLQIGTRPSGTASAGVR</sequence>
<dbReference type="RefSeq" id="WP_222972959.1">
    <property type="nucleotide sequence ID" value="NZ_JAINVZ010000001.1"/>
</dbReference>